<accession>A0A4U0R2T1</accession>
<dbReference type="RefSeq" id="WP_136887772.1">
    <property type="nucleotide sequence ID" value="NZ_SUNI01000051.1"/>
</dbReference>
<reference evidence="2 3" key="1">
    <citation type="submission" date="2019-04" db="EMBL/GenBank/DDBJ databases">
        <authorList>
            <person name="Li J."/>
        </authorList>
    </citation>
    <scope>NUCLEOTIDE SEQUENCE [LARGE SCALE GENOMIC DNA]</scope>
    <source>
        <strain evidence="2 3">KCTC 42687</strain>
    </source>
</reference>
<gene>
    <name evidence="2" type="ORF">FA743_19750</name>
</gene>
<evidence type="ECO:0000256" key="1">
    <source>
        <dbReference type="SAM" id="MobiDB-lite"/>
    </source>
</evidence>
<feature type="region of interest" description="Disordered" evidence="1">
    <location>
        <begin position="477"/>
        <end position="500"/>
    </location>
</feature>
<keyword evidence="3" id="KW-1185">Reference proteome</keyword>
<comment type="caution">
    <text evidence="2">The sequence shown here is derived from an EMBL/GenBank/DDBJ whole genome shotgun (WGS) entry which is preliminary data.</text>
</comment>
<evidence type="ECO:0000313" key="2">
    <source>
        <dbReference type="EMBL" id="TJZ88866.1"/>
    </source>
</evidence>
<protein>
    <submittedName>
        <fullName evidence="2">Sulfotransferase family protein</fullName>
    </submittedName>
</protein>
<dbReference type="EMBL" id="SUNI01000051">
    <property type="protein sequence ID" value="TJZ88866.1"/>
    <property type="molecule type" value="Genomic_DNA"/>
</dbReference>
<organism evidence="2 3">
    <name type="scientific">Paracoccus gahaiensis</name>
    <dbReference type="NCBI Taxonomy" id="1706839"/>
    <lineage>
        <taxon>Bacteria</taxon>
        <taxon>Pseudomonadati</taxon>
        <taxon>Pseudomonadota</taxon>
        <taxon>Alphaproteobacteria</taxon>
        <taxon>Rhodobacterales</taxon>
        <taxon>Paracoccaceae</taxon>
        <taxon>Paracoccus</taxon>
    </lineage>
</organism>
<evidence type="ECO:0000313" key="3">
    <source>
        <dbReference type="Proteomes" id="UP000309747"/>
    </source>
</evidence>
<sequence>MNFYYEESRTVFIHIKKAGGSSIRKALAPLGKAKTAFGCIPDTWHADYTFCVVRNPLDRFLSAINMFKLGVLDSTEVIKDYNTPSLPNITISGALDILEDPKIEYTRMNRRLEDNLKHHLWPQTEPFFCLSHANEILEYEKIQEGFLEVAKRLGIKPEIEWVRRTANHPQALKIDSFSSSDIVRFMNIYQSDYTILGYEPPVSFTNYKKPHNAIISPKSDIFTEIARDPCVAAWRYYFECSGTNELMLSEALPEASVDLSIFNNSLVEVKKQNTWPGRDKNILDHFRSLEPEFSGQPRLNHLLACIIVVLRRDPHNKLGLELFFKIVTEYGIDLANSLNIRWLSSVCDTLVDVGRNGEERAIAALGSSISALVKLSETERRVYYPRIPWPPRLKFSRGGHMYEGVIGFSPEKGDMIENLLGRLNNVLHESKPASIFSKELVTRLSEKHSTISRFKKITGEKNPHMASDDLSLIIKEAIKEEGEAKERNSADEKPAQDNGS</sequence>
<dbReference type="GO" id="GO:0016740">
    <property type="term" value="F:transferase activity"/>
    <property type="evidence" value="ECO:0007669"/>
    <property type="project" value="UniProtKB-KW"/>
</dbReference>
<dbReference type="OrthoDB" id="1123495at2"/>
<keyword evidence="2" id="KW-0808">Transferase</keyword>
<proteinExistence type="predicted"/>
<name>A0A4U0R2T1_9RHOB</name>
<dbReference type="Proteomes" id="UP000309747">
    <property type="component" value="Unassembled WGS sequence"/>
</dbReference>
<dbReference type="AlphaFoldDB" id="A0A4U0R2T1"/>